<accession>A0A0E9WXZ8</accession>
<dbReference type="EMBL" id="GBXM01014274">
    <property type="protein sequence ID" value="JAH94303.1"/>
    <property type="molecule type" value="Transcribed_RNA"/>
</dbReference>
<evidence type="ECO:0000313" key="2">
    <source>
        <dbReference type="EMBL" id="JAH94303.1"/>
    </source>
</evidence>
<sequence length="60" mass="7129">MSPIPTFKKIHLNDLFYTTEKKKQKPAYSRFVLILLICIYLSALEISLFFFFNEDELPLV</sequence>
<name>A0A0E9WXZ8_ANGAN</name>
<reference evidence="2" key="1">
    <citation type="submission" date="2014-11" db="EMBL/GenBank/DDBJ databases">
        <authorList>
            <person name="Amaro Gonzalez C."/>
        </authorList>
    </citation>
    <scope>NUCLEOTIDE SEQUENCE</scope>
</reference>
<evidence type="ECO:0000256" key="1">
    <source>
        <dbReference type="SAM" id="Phobius"/>
    </source>
</evidence>
<feature type="transmembrane region" description="Helical" evidence="1">
    <location>
        <begin position="31"/>
        <end position="52"/>
    </location>
</feature>
<dbReference type="AlphaFoldDB" id="A0A0E9WXZ8"/>
<keyword evidence="1" id="KW-0472">Membrane</keyword>
<proteinExistence type="predicted"/>
<organism evidence="2">
    <name type="scientific">Anguilla anguilla</name>
    <name type="common">European freshwater eel</name>
    <name type="synonym">Muraena anguilla</name>
    <dbReference type="NCBI Taxonomy" id="7936"/>
    <lineage>
        <taxon>Eukaryota</taxon>
        <taxon>Metazoa</taxon>
        <taxon>Chordata</taxon>
        <taxon>Craniata</taxon>
        <taxon>Vertebrata</taxon>
        <taxon>Euteleostomi</taxon>
        <taxon>Actinopterygii</taxon>
        <taxon>Neopterygii</taxon>
        <taxon>Teleostei</taxon>
        <taxon>Anguilliformes</taxon>
        <taxon>Anguillidae</taxon>
        <taxon>Anguilla</taxon>
    </lineage>
</organism>
<keyword evidence="1" id="KW-1133">Transmembrane helix</keyword>
<protein>
    <submittedName>
        <fullName evidence="2">Uncharacterized protein</fullName>
    </submittedName>
</protein>
<keyword evidence="1" id="KW-0812">Transmembrane</keyword>
<reference evidence="2" key="2">
    <citation type="journal article" date="2015" name="Fish Shellfish Immunol.">
        <title>Early steps in the European eel (Anguilla anguilla)-Vibrio vulnificus interaction in the gills: Role of the RtxA13 toxin.</title>
        <authorList>
            <person name="Callol A."/>
            <person name="Pajuelo D."/>
            <person name="Ebbesson L."/>
            <person name="Teles M."/>
            <person name="MacKenzie S."/>
            <person name="Amaro C."/>
        </authorList>
    </citation>
    <scope>NUCLEOTIDE SEQUENCE</scope>
</reference>